<feature type="domain" description="Large ribosomal subunit protein bL12 C-terminal" evidence="5">
    <location>
        <begin position="87"/>
        <end position="151"/>
    </location>
</feature>
<dbReference type="KEGG" id="cra:CTO_0338"/>
<dbReference type="FunFam" id="1.20.5.710:FF:000007">
    <property type="entry name" value="50S ribosomal protein L7/L12"/>
    <property type="match status" value="1"/>
</dbReference>
<dbReference type="InterPro" id="IPR036235">
    <property type="entry name" value="Ribosomal_bL12_oligo_N_sf"/>
</dbReference>
<dbReference type="Gene3D" id="3.30.1390.10">
    <property type="match status" value="1"/>
</dbReference>
<dbReference type="GO" id="GO:0022625">
    <property type="term" value="C:cytosolic large ribosomal subunit"/>
    <property type="evidence" value="ECO:0007669"/>
    <property type="project" value="TreeGrafter"/>
</dbReference>
<comment type="function">
    <text evidence="4">Forms part of the ribosomal stalk which helps the ribosome interact with GTP-bound translation factors. Is thus essential for accurate translation.</text>
</comment>
<dbReference type="AlphaFoldDB" id="G4NMG3"/>
<dbReference type="InterPro" id="IPR014719">
    <property type="entry name" value="Ribosomal_bL12_C/ClpS-like"/>
</dbReference>
<dbReference type="Pfam" id="PF00542">
    <property type="entry name" value="Ribosomal_L12"/>
    <property type="match status" value="1"/>
</dbReference>
<dbReference type="EMBL" id="CP002401">
    <property type="protein sequence ID" value="AEP35157.1"/>
    <property type="molecule type" value="Genomic_DNA"/>
</dbReference>
<dbReference type="GO" id="GO:0003735">
    <property type="term" value="F:structural constituent of ribosome"/>
    <property type="evidence" value="ECO:0007669"/>
    <property type="project" value="InterPro"/>
</dbReference>
<evidence type="ECO:0000313" key="7">
    <source>
        <dbReference type="EMBL" id="AEP35157.1"/>
    </source>
</evidence>
<dbReference type="InterPro" id="IPR000206">
    <property type="entry name" value="Ribosomal_bL12"/>
</dbReference>
<dbReference type="PANTHER" id="PTHR45987:SF4">
    <property type="entry name" value="LARGE RIBOSOMAL SUBUNIT PROTEIN BL12M"/>
    <property type="match status" value="1"/>
</dbReference>
<dbReference type="SUPFAM" id="SSF54736">
    <property type="entry name" value="ClpS-like"/>
    <property type="match status" value="1"/>
</dbReference>
<evidence type="ECO:0000313" key="8">
    <source>
        <dbReference type="Proteomes" id="UP000009287"/>
    </source>
</evidence>
<evidence type="ECO:0000259" key="5">
    <source>
        <dbReference type="Pfam" id="PF00542"/>
    </source>
</evidence>
<comment type="subunit">
    <text evidence="4">Homodimer. Part of the ribosomal stalk of the 50S ribosomal subunit. Forms a multimeric L10(L12)X complex, where L10 forms an elongated spine to which 2 to 4 L12 dimers bind in a sequential fashion. Binds GTP-bound translation factors.</text>
</comment>
<accession>G4NMG3</accession>
<gene>
    <name evidence="4" type="primary">rplL</name>
    <name evidence="7" type="ordered locus">CTO_0338</name>
</gene>
<dbReference type="Proteomes" id="UP000009287">
    <property type="component" value="Chromosome"/>
</dbReference>
<dbReference type="SUPFAM" id="SSF48300">
    <property type="entry name" value="Ribosomal protein L7/12, oligomerisation (N-terminal) domain"/>
    <property type="match status" value="1"/>
</dbReference>
<proteinExistence type="inferred from homology"/>
<reference evidence="7 8" key="1">
    <citation type="journal article" date="2011" name="J. Exp. Med.">
        <title>A live-attenuated chlamydial vaccine protects against trachoma in nonhuman primates.</title>
        <authorList>
            <person name="Kari L."/>
            <person name="Whitmire W.M."/>
            <person name="Olivares-Zavaleta N."/>
            <person name="Goheen M.M."/>
            <person name="Taylor L.D."/>
            <person name="Carlson J.H."/>
            <person name="Sturdevant G.L."/>
            <person name="Lu C."/>
            <person name="Bakios L.E."/>
            <person name="Randall L.B."/>
            <person name="Parnell M.J."/>
            <person name="Zhong G."/>
            <person name="Caldwell H.D."/>
        </authorList>
    </citation>
    <scope>NUCLEOTIDE SEQUENCE [LARGE SCALE GENOMIC DNA]</scope>
    <source>
        <strain evidence="7 8">A2497</strain>
    </source>
</reference>
<comment type="similarity">
    <text evidence="1 4">Belongs to the bacterial ribosomal protein bL12 family.</text>
</comment>
<organism evidence="7 8">
    <name type="scientific">Chlamydia trachomatis serovar A (strain A2497)</name>
    <dbReference type="NCBI Taxonomy" id="580047"/>
    <lineage>
        <taxon>Bacteria</taxon>
        <taxon>Pseudomonadati</taxon>
        <taxon>Chlamydiota</taxon>
        <taxon>Chlamydiia</taxon>
        <taxon>Chlamydiales</taxon>
        <taxon>Chlamydiaceae</taxon>
        <taxon>Chlamydia/Chlamydophila group</taxon>
        <taxon>Chlamydia</taxon>
    </lineage>
</organism>
<evidence type="ECO:0000256" key="3">
    <source>
        <dbReference type="ARBA" id="ARBA00023274"/>
    </source>
</evidence>
<dbReference type="InterPro" id="IPR008932">
    <property type="entry name" value="Ribosomal_bL12_oligo"/>
</dbReference>
<dbReference type="GO" id="GO:0006412">
    <property type="term" value="P:translation"/>
    <property type="evidence" value="ECO:0007669"/>
    <property type="project" value="UniProtKB-UniRule"/>
</dbReference>
<keyword evidence="2 4" id="KW-0689">Ribosomal protein</keyword>
<dbReference type="InterPro" id="IPR013823">
    <property type="entry name" value="Ribosomal_bL12_C"/>
</dbReference>
<evidence type="ECO:0000259" key="6">
    <source>
        <dbReference type="Pfam" id="PF16320"/>
    </source>
</evidence>
<evidence type="ECO:0000256" key="1">
    <source>
        <dbReference type="ARBA" id="ARBA00007197"/>
    </source>
</evidence>
<sequence length="156" mass="16525">MLFLVSTRKQKKLKSSVNILKNKGDKVTTESLETLVEQLSGLTVLELSQLKKLLEEKWDVTAAAPVVAVAGAAAAGDAPASAEPTEFAVILEDVPSDKKIGVLKVVREVTGLALKEAKEMTEGLPKTVKEKTSKSDAEDTVKKLQEAGAKAVAKGL</sequence>
<dbReference type="GO" id="GO:0003729">
    <property type="term" value="F:mRNA binding"/>
    <property type="evidence" value="ECO:0007669"/>
    <property type="project" value="TreeGrafter"/>
</dbReference>
<dbReference type="NCBIfam" id="TIGR00855">
    <property type="entry name" value="L12"/>
    <property type="match status" value="1"/>
</dbReference>
<evidence type="ECO:0000256" key="4">
    <source>
        <dbReference type="HAMAP-Rule" id="MF_00368"/>
    </source>
</evidence>
<feature type="domain" description="Large ribosomal subunit protein bL12 oligomerization" evidence="6">
    <location>
        <begin position="32"/>
        <end position="78"/>
    </location>
</feature>
<dbReference type="FunFam" id="3.30.1390.10:FF:000001">
    <property type="entry name" value="50S ribosomal protein L7/L12"/>
    <property type="match status" value="1"/>
</dbReference>
<evidence type="ECO:0000256" key="2">
    <source>
        <dbReference type="ARBA" id="ARBA00022980"/>
    </source>
</evidence>
<dbReference type="PANTHER" id="PTHR45987">
    <property type="entry name" value="39S RIBOSOMAL PROTEIN L12"/>
    <property type="match status" value="1"/>
</dbReference>
<dbReference type="CDD" id="cd00387">
    <property type="entry name" value="Ribosomal_L7_L12"/>
    <property type="match status" value="1"/>
</dbReference>
<dbReference type="Gene3D" id="1.20.5.710">
    <property type="entry name" value="Single helix bin"/>
    <property type="match status" value="1"/>
</dbReference>
<protein>
    <recommendedName>
        <fullName evidence="4">Large ribosomal subunit protein bL12</fullName>
    </recommendedName>
</protein>
<dbReference type="PATRIC" id="fig|580047.4.peg.347"/>
<dbReference type="Pfam" id="PF16320">
    <property type="entry name" value="Ribosomal_L12_N"/>
    <property type="match status" value="1"/>
</dbReference>
<name>G4NMG3_CHLT4</name>
<dbReference type="HAMAP" id="MF_00368">
    <property type="entry name" value="Ribosomal_bL12"/>
    <property type="match status" value="1"/>
</dbReference>
<keyword evidence="3 4" id="KW-0687">Ribonucleoprotein</keyword>